<proteinExistence type="predicted"/>
<dbReference type="Proteomes" id="UP000440513">
    <property type="component" value="Unassembled WGS sequence"/>
</dbReference>
<dbReference type="AlphaFoldDB" id="A0A7X2P159"/>
<gene>
    <name evidence="1" type="ORF">FYJ57_02340</name>
</gene>
<reference evidence="1 2" key="1">
    <citation type="submission" date="2019-08" db="EMBL/GenBank/DDBJ databases">
        <title>In-depth cultivation of the pig gut microbiome towards novel bacterial diversity and tailored functional studies.</title>
        <authorList>
            <person name="Wylensek D."/>
            <person name="Hitch T.C.A."/>
            <person name="Clavel T."/>
        </authorList>
    </citation>
    <scope>NUCLEOTIDE SEQUENCE [LARGE SCALE GENOMIC DNA]</scope>
    <source>
        <strain evidence="1 2">BSM-380-WT-5A</strain>
    </source>
</reference>
<evidence type="ECO:0000313" key="1">
    <source>
        <dbReference type="EMBL" id="MST65593.1"/>
    </source>
</evidence>
<name>A0A7X2P159_9FIRM</name>
<dbReference type="RefSeq" id="WP_154431383.1">
    <property type="nucleotide sequence ID" value="NZ_VUMS01000003.1"/>
</dbReference>
<organism evidence="1 2">
    <name type="scientific">Oliverpabstia intestinalis</name>
    <dbReference type="NCBI Taxonomy" id="2606633"/>
    <lineage>
        <taxon>Bacteria</taxon>
        <taxon>Bacillati</taxon>
        <taxon>Bacillota</taxon>
        <taxon>Clostridia</taxon>
        <taxon>Lachnospirales</taxon>
        <taxon>Lachnospiraceae</taxon>
        <taxon>Oliverpabstia</taxon>
    </lineage>
</organism>
<accession>A0A7X2P159</accession>
<comment type="caution">
    <text evidence="1">The sequence shown here is derived from an EMBL/GenBank/DDBJ whole genome shotgun (WGS) entry which is preliminary data.</text>
</comment>
<evidence type="ECO:0000313" key="2">
    <source>
        <dbReference type="Proteomes" id="UP000440513"/>
    </source>
</evidence>
<protein>
    <submittedName>
        <fullName evidence="1">Uncharacterized protein</fullName>
    </submittedName>
</protein>
<keyword evidence="2" id="KW-1185">Reference proteome</keyword>
<sequence>MRQIRLLLVILCLGILEIGRILDYEWMHRKFARADQQKKVRIYTHLYRRNAEIAGFSRNIYEPWMENR</sequence>
<dbReference type="EMBL" id="VUMS01000003">
    <property type="protein sequence ID" value="MST65593.1"/>
    <property type="molecule type" value="Genomic_DNA"/>
</dbReference>